<dbReference type="Proteomes" id="UP000694846">
    <property type="component" value="Unplaced"/>
</dbReference>
<name>A0A8B8F4L6_9HEMI</name>
<feature type="region of interest" description="Disordered" evidence="3">
    <location>
        <begin position="355"/>
        <end position="386"/>
    </location>
</feature>
<dbReference type="AlphaFoldDB" id="A0A8B8F4L6"/>
<dbReference type="RefSeq" id="XP_025405734.1">
    <property type="nucleotide sequence ID" value="XM_025549949.1"/>
</dbReference>
<dbReference type="OrthoDB" id="271226at2759"/>
<feature type="compositionally biased region" description="Acidic residues" evidence="3">
    <location>
        <begin position="375"/>
        <end position="386"/>
    </location>
</feature>
<evidence type="ECO:0000313" key="4">
    <source>
        <dbReference type="Proteomes" id="UP000694846"/>
    </source>
</evidence>
<protein>
    <submittedName>
        <fullName evidence="5">Leucine-rich repeat-containing protein 23-like</fullName>
    </submittedName>
</protein>
<keyword evidence="2" id="KW-0677">Repeat</keyword>
<dbReference type="SMART" id="SM00369">
    <property type="entry name" value="LRR_TYP"/>
    <property type="match status" value="4"/>
</dbReference>
<keyword evidence="4" id="KW-1185">Reference proteome</keyword>
<evidence type="ECO:0000313" key="5">
    <source>
        <dbReference type="RefSeq" id="XP_025405734.1"/>
    </source>
</evidence>
<proteinExistence type="predicted"/>
<sequence>MSDSENYKSDDGIQSEFNPNVTYQDVLDNYNYEGESDGKYEYFAEGEEGFEAYEDRNKKVRYQWSRSILEEDALTDNVLTADEAGKCLSRIGQVGCGLLYAYIQIDVDHRNLTDIEVITKFRCLSLVNVSHNDLDLTALDVLRDLDYVVVLRADRNRVDSLCLSSMAYLQVLTLNSNRVSSLSGLKQPSLECLELNDNVISHLIQNPDENFDGEYCSEIDCPNLSTLALSRNALETIEQFMFVSIKLRVLYLSYNKIDKLKGLEHLSNLSHLHLRGNQISSLDGFTDNLKHLSYLNLRENLLHDTDELTKLVCLKSLKTLVVSHNSFRKNPRSIAKKVLKLLPWLERIDKGTVSTVQSDNGVKGSQVYSDSGESGQDEDEGSYEEK</sequence>
<organism evidence="4 5">
    <name type="scientific">Sipha flava</name>
    <name type="common">yellow sugarcane aphid</name>
    <dbReference type="NCBI Taxonomy" id="143950"/>
    <lineage>
        <taxon>Eukaryota</taxon>
        <taxon>Metazoa</taxon>
        <taxon>Ecdysozoa</taxon>
        <taxon>Arthropoda</taxon>
        <taxon>Hexapoda</taxon>
        <taxon>Insecta</taxon>
        <taxon>Pterygota</taxon>
        <taxon>Neoptera</taxon>
        <taxon>Paraneoptera</taxon>
        <taxon>Hemiptera</taxon>
        <taxon>Sternorrhyncha</taxon>
        <taxon>Aphidomorpha</taxon>
        <taxon>Aphidoidea</taxon>
        <taxon>Aphididae</taxon>
        <taxon>Sipha</taxon>
    </lineage>
</organism>
<reference evidence="5" key="1">
    <citation type="submission" date="2025-08" db="UniProtKB">
        <authorList>
            <consortium name="RefSeq"/>
        </authorList>
    </citation>
    <scope>IDENTIFICATION</scope>
    <source>
        <tissue evidence="5">Whole body</tissue>
    </source>
</reference>
<dbReference type="Gene3D" id="3.80.10.10">
    <property type="entry name" value="Ribonuclease Inhibitor"/>
    <property type="match status" value="2"/>
</dbReference>
<evidence type="ECO:0000256" key="3">
    <source>
        <dbReference type="SAM" id="MobiDB-lite"/>
    </source>
</evidence>
<gene>
    <name evidence="5" type="primary">LOC112679988</name>
</gene>
<dbReference type="GO" id="GO:0005737">
    <property type="term" value="C:cytoplasm"/>
    <property type="evidence" value="ECO:0007669"/>
    <property type="project" value="TreeGrafter"/>
</dbReference>
<dbReference type="InterPro" id="IPR001611">
    <property type="entry name" value="Leu-rich_rpt"/>
</dbReference>
<dbReference type="PROSITE" id="PS51450">
    <property type="entry name" value="LRR"/>
    <property type="match status" value="3"/>
</dbReference>
<accession>A0A8B8F4L6</accession>
<dbReference type="SMART" id="SM00365">
    <property type="entry name" value="LRR_SD22"/>
    <property type="match status" value="3"/>
</dbReference>
<keyword evidence="1" id="KW-0433">Leucine-rich repeat</keyword>
<evidence type="ECO:0000256" key="2">
    <source>
        <dbReference type="ARBA" id="ARBA00022737"/>
    </source>
</evidence>
<dbReference type="Pfam" id="PF13855">
    <property type="entry name" value="LRR_8"/>
    <property type="match status" value="1"/>
</dbReference>
<evidence type="ECO:0000256" key="1">
    <source>
        <dbReference type="ARBA" id="ARBA00022614"/>
    </source>
</evidence>
<dbReference type="InterPro" id="IPR003591">
    <property type="entry name" value="Leu-rich_rpt_typical-subtyp"/>
</dbReference>
<dbReference type="SUPFAM" id="SSF52058">
    <property type="entry name" value="L domain-like"/>
    <property type="match status" value="1"/>
</dbReference>
<dbReference type="PANTHER" id="PTHR15454:SF56">
    <property type="entry name" value="PROTEIN PHOSPHATASE 1 REGULATORY SUBUNIT 7-RELATED"/>
    <property type="match status" value="1"/>
</dbReference>
<dbReference type="InterPro" id="IPR032675">
    <property type="entry name" value="LRR_dom_sf"/>
</dbReference>
<dbReference type="PANTHER" id="PTHR15454">
    <property type="entry name" value="NISCHARIN RELATED"/>
    <property type="match status" value="1"/>
</dbReference>
<dbReference type="GeneID" id="112679988"/>